<dbReference type="InterPro" id="IPR016534">
    <property type="entry name" value="VPS16"/>
</dbReference>
<dbReference type="AlphaFoldDB" id="A0ABD3MVR7"/>
<dbReference type="EMBL" id="JALLBG020000070">
    <property type="protein sequence ID" value="KAL3768010.1"/>
    <property type="molecule type" value="Genomic_DNA"/>
</dbReference>
<dbReference type="GO" id="GO:0016020">
    <property type="term" value="C:membrane"/>
    <property type="evidence" value="ECO:0007669"/>
    <property type="project" value="UniProtKB-ARBA"/>
</dbReference>
<evidence type="ECO:0000256" key="2">
    <source>
        <dbReference type="SAM" id="MobiDB-lite"/>
    </source>
</evidence>
<dbReference type="FunFam" id="1.10.150.780:FF:000003">
    <property type="entry name" value="Vacuolar protein sorting-associated protein 16, putative"/>
    <property type="match status" value="1"/>
</dbReference>
<keyword evidence="6" id="KW-1185">Reference proteome</keyword>
<dbReference type="GO" id="GO:0005768">
    <property type="term" value="C:endosome"/>
    <property type="evidence" value="ECO:0007669"/>
    <property type="project" value="UniProtKB-ARBA"/>
</dbReference>
<dbReference type="Proteomes" id="UP001530293">
    <property type="component" value="Unassembled WGS sequence"/>
</dbReference>
<dbReference type="Pfam" id="PF04841">
    <property type="entry name" value="Vps16_N"/>
    <property type="match status" value="1"/>
</dbReference>
<evidence type="ECO:0000259" key="4">
    <source>
        <dbReference type="Pfam" id="PF04841"/>
    </source>
</evidence>
<feature type="compositionally biased region" description="Low complexity" evidence="2">
    <location>
        <begin position="49"/>
        <end position="61"/>
    </location>
</feature>
<feature type="compositionally biased region" description="Polar residues" evidence="2">
    <location>
        <begin position="1"/>
        <end position="14"/>
    </location>
</feature>
<dbReference type="PANTHER" id="PTHR12811:SF0">
    <property type="entry name" value="VACUOLAR PROTEIN SORTING-ASSOCIATED PROTEIN 16 HOMOLOG"/>
    <property type="match status" value="1"/>
</dbReference>
<accession>A0ABD3MVR7</accession>
<feature type="domain" description="Vps16 C-terminal" evidence="3">
    <location>
        <begin position="846"/>
        <end position="915"/>
    </location>
</feature>
<evidence type="ECO:0000259" key="3">
    <source>
        <dbReference type="Pfam" id="PF04840"/>
    </source>
</evidence>
<feature type="domain" description="Vps16 C-terminal" evidence="3">
    <location>
        <begin position="990"/>
        <end position="1193"/>
    </location>
</feature>
<dbReference type="Gene3D" id="1.10.150.780">
    <property type="entry name" value="Vps16, C-terminal region"/>
    <property type="match status" value="1"/>
</dbReference>
<name>A0ABD3MVR7_9STRA</name>
<dbReference type="InterPro" id="IPR006925">
    <property type="entry name" value="Vps16_C"/>
</dbReference>
<sequence length="1198" mass="128401">MSSNNPPTAMSTNPFDDGVPSGRSTNPFGDDGDGHPSSMMMYASPTPSPSRTTTPGKMRDAVAAVTPAAPPPMNTGSMSRASFLNSSGPLLFEPSASSTSANESSWQDLGDLPYRRVRLYSNIQWGLRKKSKSPTSEATQCKEQQQQGSTTSSGSGGSGGEEQFGLSWFPKSYVDTVCSHHNILPGAGDPAEILRLLSKTTTTFVAGCPNGGPIAAVTVPLSGGATSGYGSRTTIRIMNNAGMVLSTIPFPPWDLAITVQSNRIPLHRTPGDILSIGFTSRCVLVVVLRDSLTLCYDLSGNSVLPPFFALCHSKGSSPTNRSATNNGVDLLEACVFEGGVAVLGVDMNSAVVELLDEFDDPAYAEGADISARRIVPLVSSPTDQQFTDNQATSAAVTSPFLLTPPPHYALVTPLPTGMFARSKRLSFQCVAVLPRQYAPSCRPELFLSTSDGSVVISELNPSTSPSSGITDVDCRSRIGVSDGMGIASPIVSMAFAPNGRFLACYTSNSVLTVVSTNFQSKVLEFDARSGSSSPPRSMGWCGEDSVVLHWKNLGVLMVGPYGDWLRFSYDDTDSGHGSDQSKVAEVRNGVGAEVYLVPEIDCCRVIRSGSVEILQRVPPGTADLLRIGSIVPGALLLDASDAFDSGSSNADEAARSITQHDGLLEEAILGCVEAAVGEFDIKIQKRMLRAASYGLHFACKDEHYRNVNAGCPSPEAVSFVNASRKLRVLNALRKPATGFAMTSSQYDSVMPKGVVARLVIAGRASLAASISEYLKLGRRVTDYARAMKAAAFVSSTTSLSDKNATMTDSQIAEEVVRIIRGAEKDATPLQVKDNSFSATSPSSGMYASVALAAHRAGRRGVADLLVLLEQSTTEKVHALLSIGSYTDAAAVACRVRDPDLIHTTMVAYEQGLAKNEEGKSLYFSGIINKFPMESVSMFTTYYSRLGGLHGGDARPSINILLRRQKHAEAGLRMAKKALMLRSTSTSGGNERENPQVEALKEASKIFDLGGKDCAFQKTCTDDHIALVADQEQLRRYYGSMEVAPPSTSVTSTIVSILKYAALDPRSSHKLHADADRIAKKHKVTEKRLWHAKVRALSESGQWPALRNLADSRAKSPIGLKPFALAVIKGRQSQVEILHYVDRMTDKTDGEDRYNLFCEAGMWKKALEESLKLGDGRKIAHVKAMCNSSDIQRLCDKYI</sequence>
<evidence type="ECO:0000313" key="5">
    <source>
        <dbReference type="EMBL" id="KAL3768010.1"/>
    </source>
</evidence>
<gene>
    <name evidence="5" type="ORF">ACHAWU_005468</name>
</gene>
<dbReference type="SUPFAM" id="SSF50978">
    <property type="entry name" value="WD40 repeat-like"/>
    <property type="match status" value="1"/>
</dbReference>
<dbReference type="InterPro" id="IPR006926">
    <property type="entry name" value="Vps16_N"/>
</dbReference>
<reference evidence="5 6" key="1">
    <citation type="submission" date="2024-10" db="EMBL/GenBank/DDBJ databases">
        <title>Updated reference genomes for cyclostephanoid diatoms.</title>
        <authorList>
            <person name="Roberts W.R."/>
            <person name="Alverson A.J."/>
        </authorList>
    </citation>
    <scope>NUCLEOTIDE SEQUENCE [LARGE SCALE GENOMIC DNA]</scope>
    <source>
        <strain evidence="5 6">AJA232-27</strain>
    </source>
</reference>
<feature type="compositionally biased region" description="Low complexity" evidence="2">
    <location>
        <begin position="143"/>
        <end position="153"/>
    </location>
</feature>
<comment type="caution">
    <text evidence="5">The sequence shown here is derived from an EMBL/GenBank/DDBJ whole genome shotgun (WGS) entry which is preliminary data.</text>
</comment>
<dbReference type="InterPro" id="IPR038132">
    <property type="entry name" value="Vps16_C_sf"/>
</dbReference>
<dbReference type="InterPro" id="IPR036322">
    <property type="entry name" value="WD40_repeat_dom_sf"/>
</dbReference>
<feature type="region of interest" description="Disordered" evidence="2">
    <location>
        <begin position="128"/>
        <end position="161"/>
    </location>
</feature>
<feature type="region of interest" description="Disordered" evidence="2">
    <location>
        <begin position="1"/>
        <end position="61"/>
    </location>
</feature>
<feature type="domain" description="Vps16 N-terminal" evidence="4">
    <location>
        <begin position="489"/>
        <end position="697"/>
    </location>
</feature>
<dbReference type="GO" id="GO:0099023">
    <property type="term" value="C:vesicle tethering complex"/>
    <property type="evidence" value="ECO:0007669"/>
    <property type="project" value="UniProtKB-ARBA"/>
</dbReference>
<dbReference type="PANTHER" id="PTHR12811">
    <property type="entry name" value="VACUOLAR PROTEIN SORTING VPS16"/>
    <property type="match status" value="1"/>
</dbReference>
<feature type="compositionally biased region" description="Polar residues" evidence="2">
    <location>
        <begin position="133"/>
        <end position="142"/>
    </location>
</feature>
<comment type="similarity">
    <text evidence="1">Belongs to the VPS16 family.</text>
</comment>
<protein>
    <submittedName>
        <fullName evidence="5">Uncharacterized protein</fullName>
    </submittedName>
</protein>
<organism evidence="5 6">
    <name type="scientific">Discostella pseudostelligera</name>
    <dbReference type="NCBI Taxonomy" id="259834"/>
    <lineage>
        <taxon>Eukaryota</taxon>
        <taxon>Sar</taxon>
        <taxon>Stramenopiles</taxon>
        <taxon>Ochrophyta</taxon>
        <taxon>Bacillariophyta</taxon>
        <taxon>Coscinodiscophyceae</taxon>
        <taxon>Thalassiosirophycidae</taxon>
        <taxon>Stephanodiscales</taxon>
        <taxon>Stephanodiscaceae</taxon>
        <taxon>Discostella</taxon>
    </lineage>
</organism>
<evidence type="ECO:0000256" key="1">
    <source>
        <dbReference type="ARBA" id="ARBA00009250"/>
    </source>
</evidence>
<dbReference type="Pfam" id="PF04840">
    <property type="entry name" value="Vps16_C"/>
    <property type="match status" value="2"/>
</dbReference>
<evidence type="ECO:0000313" key="6">
    <source>
        <dbReference type="Proteomes" id="UP001530293"/>
    </source>
</evidence>
<proteinExistence type="inferred from homology"/>